<dbReference type="Proteomes" id="UP000461409">
    <property type="component" value="Unassembled WGS sequence"/>
</dbReference>
<dbReference type="Pfam" id="PF00512">
    <property type="entry name" value="HisKA"/>
    <property type="match status" value="1"/>
</dbReference>
<reference evidence="4 5" key="1">
    <citation type="submission" date="2019-12" db="EMBL/GenBank/DDBJ databases">
        <authorList>
            <person name="Lee S.D."/>
        </authorList>
    </citation>
    <scope>NUCLEOTIDE SEQUENCE [LARGE SCALE GENOMIC DNA]</scope>
    <source>
        <strain evidence="4 5">GH3-10</strain>
    </source>
</reference>
<dbReference type="EMBL" id="WUBR01000004">
    <property type="protein sequence ID" value="MWV29401.1"/>
    <property type="molecule type" value="Genomic_DNA"/>
</dbReference>
<dbReference type="EC" id="2.7.13.3" evidence="2"/>
<sequence>MLFDDRLATVLRMRAGSEAALRTQFRQLLDLLGTRDTQLSGQALARLARMAATLPAAEIERILVRPALEKNDPHLANISAFVRLREYQAAIPQETQSAILREPGTRLRNAEFVAFLAEGEPKPAAAAVAVARLTEDEWLDLIPRLPITARGFLRHRRDLPASVKDLLAQLGVGDLVLPMYLTAEQSAKAEAVAEAEAQPAMGVSPAEPEDGIRALRRRIEAFREGRQNGRTGSNARAIGSGPQVEDSDNSLIDVITDGSGAIVHCDGLAAPMLTGMVLTAPTAGSLVSFADDVALRLRRRQPLNQASLLMDAAPDISGEWLMDATPLFVHSTGAFNGYAARLYRPVAPDPATAPDTQGDAMRQVLHELRTPVNAIQGFAEIIQQQIFGNVPHEYRAHAASIAVDAAKLLAGFDEVDRLVKLESRTMKLEEGACDFRVALSDTAQRLEGVLRGRNAGFALNVSGDHFTVPLDRGEVLAMCWRLLATAAGALAPGETSELALSSDGTTVELGLDVPESLRLGAADTSREGQRRRAISAGMFGPAFAFRLAEVEAIAAGGSLTCEKDRATLRLPALTLQATPHSTAGGIAGG</sequence>
<name>A0A844XFK6_9SPHN</name>
<keyword evidence="5" id="KW-1185">Reference proteome</keyword>
<dbReference type="AlphaFoldDB" id="A0A844XFK6"/>
<dbReference type="SUPFAM" id="SSF47384">
    <property type="entry name" value="Homodimeric domain of signal transducing histidine kinase"/>
    <property type="match status" value="1"/>
</dbReference>
<dbReference type="InterPro" id="IPR036097">
    <property type="entry name" value="HisK_dim/P_sf"/>
</dbReference>
<evidence type="ECO:0000256" key="2">
    <source>
        <dbReference type="ARBA" id="ARBA00012438"/>
    </source>
</evidence>
<protein>
    <recommendedName>
        <fullName evidence="2">histidine kinase</fullName>
        <ecNumber evidence="2">2.7.13.3</ecNumber>
    </recommendedName>
</protein>
<evidence type="ECO:0000313" key="5">
    <source>
        <dbReference type="Proteomes" id="UP000461409"/>
    </source>
</evidence>
<evidence type="ECO:0000259" key="3">
    <source>
        <dbReference type="SMART" id="SM00388"/>
    </source>
</evidence>
<gene>
    <name evidence="4" type="ORF">GRF63_15985</name>
</gene>
<comment type="catalytic activity">
    <reaction evidence="1">
        <text>ATP + protein L-histidine = ADP + protein N-phospho-L-histidine.</text>
        <dbReference type="EC" id="2.7.13.3"/>
    </reaction>
</comment>
<evidence type="ECO:0000313" key="4">
    <source>
        <dbReference type="EMBL" id="MWV29401.1"/>
    </source>
</evidence>
<dbReference type="SMART" id="SM00388">
    <property type="entry name" value="HisKA"/>
    <property type="match status" value="1"/>
</dbReference>
<dbReference type="RefSeq" id="WP_160487064.1">
    <property type="nucleotide sequence ID" value="NZ_WUBR01000004.1"/>
</dbReference>
<reference evidence="4 5" key="2">
    <citation type="submission" date="2020-02" db="EMBL/GenBank/DDBJ databases">
        <title>Erythrobacter dongmakensis sp. nov., isolated from a tidal mudflat.</title>
        <authorList>
            <person name="Kim I.S."/>
        </authorList>
    </citation>
    <scope>NUCLEOTIDE SEQUENCE [LARGE SCALE GENOMIC DNA]</scope>
    <source>
        <strain evidence="4 5">GH3-10</strain>
    </source>
</reference>
<dbReference type="GO" id="GO:0000155">
    <property type="term" value="F:phosphorelay sensor kinase activity"/>
    <property type="evidence" value="ECO:0007669"/>
    <property type="project" value="InterPro"/>
</dbReference>
<proteinExistence type="predicted"/>
<dbReference type="CDD" id="cd00082">
    <property type="entry name" value="HisKA"/>
    <property type="match status" value="1"/>
</dbReference>
<organism evidence="4 5">
    <name type="scientific">Aurantiacibacter rhizosphaerae</name>
    <dbReference type="NCBI Taxonomy" id="2691582"/>
    <lineage>
        <taxon>Bacteria</taxon>
        <taxon>Pseudomonadati</taxon>
        <taxon>Pseudomonadota</taxon>
        <taxon>Alphaproteobacteria</taxon>
        <taxon>Sphingomonadales</taxon>
        <taxon>Erythrobacteraceae</taxon>
        <taxon>Aurantiacibacter</taxon>
    </lineage>
</organism>
<dbReference type="InterPro" id="IPR003661">
    <property type="entry name" value="HisK_dim/P_dom"/>
</dbReference>
<evidence type="ECO:0000256" key="1">
    <source>
        <dbReference type="ARBA" id="ARBA00000085"/>
    </source>
</evidence>
<accession>A0A844XFK6</accession>
<feature type="domain" description="Signal transduction histidine kinase dimerisation/phosphoacceptor" evidence="3">
    <location>
        <begin position="356"/>
        <end position="424"/>
    </location>
</feature>
<dbReference type="Gene3D" id="1.10.287.130">
    <property type="match status" value="1"/>
</dbReference>
<comment type="caution">
    <text evidence="4">The sequence shown here is derived from an EMBL/GenBank/DDBJ whole genome shotgun (WGS) entry which is preliminary data.</text>
</comment>